<dbReference type="SUPFAM" id="SSF103473">
    <property type="entry name" value="MFS general substrate transporter"/>
    <property type="match status" value="1"/>
</dbReference>
<feature type="transmembrane region" description="Helical" evidence="4">
    <location>
        <begin position="322"/>
        <end position="340"/>
    </location>
</feature>
<reference evidence="6 7" key="1">
    <citation type="submission" date="2018-08" db="EMBL/GenBank/DDBJ databases">
        <title>Altererythrobacter sp.Ery1 and Ery12, the genome sequencing of novel strains in genus Alterythrobacter.</title>
        <authorList>
            <person name="Cheng H."/>
            <person name="Wu Y.-H."/>
            <person name="Fang C."/>
            <person name="Xu X.-W."/>
        </authorList>
    </citation>
    <scope>NUCLEOTIDE SEQUENCE [LARGE SCALE GENOMIC DNA]</scope>
    <source>
        <strain evidence="6 7">Ery1</strain>
    </source>
</reference>
<feature type="transmembrane region" description="Helical" evidence="4">
    <location>
        <begin position="61"/>
        <end position="83"/>
    </location>
</feature>
<dbReference type="InterPro" id="IPR020846">
    <property type="entry name" value="MFS_dom"/>
</dbReference>
<evidence type="ECO:0000313" key="6">
    <source>
        <dbReference type="EMBL" id="RIV76698.1"/>
    </source>
</evidence>
<organism evidence="6 7">
    <name type="scientific">Pelagerythrobacter aerophilus</name>
    <dbReference type="NCBI Taxonomy" id="2306995"/>
    <lineage>
        <taxon>Bacteria</taxon>
        <taxon>Pseudomonadati</taxon>
        <taxon>Pseudomonadota</taxon>
        <taxon>Alphaproteobacteria</taxon>
        <taxon>Sphingomonadales</taxon>
        <taxon>Erythrobacteraceae</taxon>
        <taxon>Pelagerythrobacter</taxon>
    </lineage>
</organism>
<evidence type="ECO:0000259" key="5">
    <source>
        <dbReference type="PROSITE" id="PS50850"/>
    </source>
</evidence>
<dbReference type="PANTHER" id="PTHR23528:SF1">
    <property type="entry name" value="MAJOR FACILITATOR SUPERFAMILY (MFS) PROFILE DOMAIN-CONTAINING PROTEIN"/>
    <property type="match status" value="1"/>
</dbReference>
<evidence type="ECO:0000256" key="1">
    <source>
        <dbReference type="ARBA" id="ARBA00022692"/>
    </source>
</evidence>
<feature type="transmembrane region" description="Helical" evidence="4">
    <location>
        <begin position="235"/>
        <end position="256"/>
    </location>
</feature>
<dbReference type="Pfam" id="PF07690">
    <property type="entry name" value="MFS_1"/>
    <property type="match status" value="1"/>
</dbReference>
<feature type="transmembrane region" description="Helical" evidence="4">
    <location>
        <begin position="361"/>
        <end position="381"/>
    </location>
</feature>
<feature type="transmembrane region" description="Helical" evidence="4">
    <location>
        <begin position="27"/>
        <end position="49"/>
    </location>
</feature>
<name>A0A418NED4_9SPHN</name>
<keyword evidence="3 4" id="KW-0472">Membrane</keyword>
<feature type="transmembrane region" description="Helical" evidence="4">
    <location>
        <begin position="153"/>
        <end position="178"/>
    </location>
</feature>
<comment type="caution">
    <text evidence="6">The sequence shown here is derived from an EMBL/GenBank/DDBJ whole genome shotgun (WGS) entry which is preliminary data.</text>
</comment>
<feature type="transmembrane region" description="Helical" evidence="4">
    <location>
        <begin position="184"/>
        <end position="203"/>
    </location>
</feature>
<dbReference type="EMBL" id="QXFK01000018">
    <property type="protein sequence ID" value="RIV76698.1"/>
    <property type="molecule type" value="Genomic_DNA"/>
</dbReference>
<accession>A0A418NED4</accession>
<evidence type="ECO:0000313" key="7">
    <source>
        <dbReference type="Proteomes" id="UP000285092"/>
    </source>
</evidence>
<dbReference type="CDD" id="cd06174">
    <property type="entry name" value="MFS"/>
    <property type="match status" value="1"/>
</dbReference>
<feature type="transmembrane region" description="Helical" evidence="4">
    <location>
        <begin position="268"/>
        <end position="285"/>
    </location>
</feature>
<keyword evidence="7" id="KW-1185">Reference proteome</keyword>
<evidence type="ECO:0000256" key="3">
    <source>
        <dbReference type="ARBA" id="ARBA00023136"/>
    </source>
</evidence>
<dbReference type="InterPro" id="IPR011701">
    <property type="entry name" value="MFS"/>
</dbReference>
<gene>
    <name evidence="6" type="ORF">D2V04_11030</name>
</gene>
<proteinExistence type="predicted"/>
<keyword evidence="2 4" id="KW-1133">Transmembrane helix</keyword>
<evidence type="ECO:0000256" key="2">
    <source>
        <dbReference type="ARBA" id="ARBA00022989"/>
    </source>
</evidence>
<dbReference type="PANTHER" id="PTHR23528">
    <property type="match status" value="1"/>
</dbReference>
<sequence length="411" mass="42784">MPLTAPTVPVDHGKDAAPPTRQSTRFLYLYALAAAGGAVAYVPFLTILLPVRVSSLTGEDAVSVLAYTAFAGATAASLANIAFGWLSDLTGDRRPWIVAGLVLSCLLLLSVSTATSVPVLIGVIVLWQICLNMMLAPLAAWAGDLVPDSQKGLLGGLLSFAPALGALSGALVTLPAMASPDERLGLVAAMVIGLVLPALLFGAPRPMPQLMARREPAEADESKAATGGTAVARMWLARLLVQIAEAMLFAYLLLWFRSIEPGYSDNDTATLLFIVLGVGVPLALLTGRWSDKADRPIAPLAAGAGIAAVGLLVMALAPSLTLAIAGYVVFGLASTVFLALHSSQTLRVLTKPQTRGRDLGLFNLTNTVPSLIMPWFALALVPAFGFAALFLLLSGLALLACILLLSIARRT</sequence>
<evidence type="ECO:0000256" key="4">
    <source>
        <dbReference type="SAM" id="Phobius"/>
    </source>
</evidence>
<protein>
    <submittedName>
        <fullName evidence="6">MFS transporter</fullName>
    </submittedName>
</protein>
<feature type="transmembrane region" description="Helical" evidence="4">
    <location>
        <begin position="297"/>
        <end position="316"/>
    </location>
</feature>
<dbReference type="AlphaFoldDB" id="A0A418NED4"/>
<feature type="domain" description="Major facilitator superfamily (MFS) profile" evidence="5">
    <location>
        <begin position="24"/>
        <end position="411"/>
    </location>
</feature>
<keyword evidence="1 4" id="KW-0812">Transmembrane</keyword>
<dbReference type="Gene3D" id="1.20.1250.20">
    <property type="entry name" value="MFS general substrate transporter like domains"/>
    <property type="match status" value="2"/>
</dbReference>
<feature type="transmembrane region" description="Helical" evidence="4">
    <location>
        <begin position="119"/>
        <end position="141"/>
    </location>
</feature>
<dbReference type="InterPro" id="IPR036259">
    <property type="entry name" value="MFS_trans_sf"/>
</dbReference>
<feature type="transmembrane region" description="Helical" evidence="4">
    <location>
        <begin position="95"/>
        <end position="113"/>
    </location>
</feature>
<dbReference type="GO" id="GO:0022857">
    <property type="term" value="F:transmembrane transporter activity"/>
    <property type="evidence" value="ECO:0007669"/>
    <property type="project" value="InterPro"/>
</dbReference>
<dbReference type="PROSITE" id="PS50850">
    <property type="entry name" value="MFS"/>
    <property type="match status" value="1"/>
</dbReference>
<dbReference type="Proteomes" id="UP000285092">
    <property type="component" value="Unassembled WGS sequence"/>
</dbReference>
<feature type="transmembrane region" description="Helical" evidence="4">
    <location>
        <begin position="387"/>
        <end position="408"/>
    </location>
</feature>
<dbReference type="OrthoDB" id="7428510at2"/>